<reference evidence="11" key="3">
    <citation type="submission" date="2025-09" db="UniProtKB">
        <authorList>
            <consortium name="Ensembl"/>
        </authorList>
    </citation>
    <scope>IDENTIFICATION</scope>
</reference>
<evidence type="ECO:0000256" key="7">
    <source>
        <dbReference type="ARBA" id="ARBA00023212"/>
    </source>
</evidence>
<feature type="coiled-coil region" evidence="10">
    <location>
        <begin position="183"/>
        <end position="239"/>
    </location>
</feature>
<dbReference type="PANTHER" id="PTHR14517">
    <property type="entry name" value="RIB43A-RELATED"/>
    <property type="match status" value="1"/>
</dbReference>
<evidence type="ECO:0000256" key="6">
    <source>
        <dbReference type="ARBA" id="ARBA00023069"/>
    </source>
</evidence>
<evidence type="ECO:0000313" key="12">
    <source>
        <dbReference type="Proteomes" id="UP000018468"/>
    </source>
</evidence>
<keyword evidence="12" id="KW-1185">Reference proteome</keyword>
<dbReference type="Ensembl" id="ENSLOCT00000020510.1">
    <property type="protein sequence ID" value="ENSLOCP00000020475.1"/>
    <property type="gene ID" value="ENSLOCG00000016576.1"/>
</dbReference>
<sequence length="377" mass="44308">ETEMYKLELPADRTQAAHLERRRNADVQRQERIFNAKVRTIGVDKEALDFQVKEKNIKEDKEARILKAYAEDLICADKVACLLEQRQKTDVRKLCRATDEFRHSYQKPEDRREFDLNDPEQLKKEAAGDGSGQRLQGLLGEDLTQKERRRSQQEQLREWSLQQQREFKEAREDQRAAALDRLYDQTRVALDNCALELQKIQEETRRAVAVSIKDFNLAKAADRAEKKKLEKQQEEEDNQVEISNLLQGDLLSENPEQAASILGPQRIRPDTWKGLRPEDLQEITNFQLQQAQDKMRAKAEERKQELEWDRYQVSCARAALLLERQQARLNKQLRRAQDNINAKLSEQQRAQRKSLEKEVYTNAPDDRYFAQFNTTSR</sequence>
<keyword evidence="7" id="KW-0206">Cytoskeleton</keyword>
<dbReference type="OMA" id="NLCRAIN"/>
<keyword evidence="8" id="KW-0966">Cell projection</keyword>
<evidence type="ECO:0000256" key="3">
    <source>
        <dbReference type="ARBA" id="ARBA00022490"/>
    </source>
</evidence>
<reference evidence="11" key="2">
    <citation type="submission" date="2025-08" db="UniProtKB">
        <authorList>
            <consortium name="Ensembl"/>
        </authorList>
    </citation>
    <scope>IDENTIFICATION</scope>
</reference>
<dbReference type="EMBL" id="AHAT01025824">
    <property type="status" value="NOT_ANNOTATED_CDS"/>
    <property type="molecule type" value="Genomic_DNA"/>
</dbReference>
<evidence type="ECO:0000256" key="1">
    <source>
        <dbReference type="ARBA" id="ARBA00004611"/>
    </source>
</evidence>
<evidence type="ECO:0000256" key="2">
    <source>
        <dbReference type="ARBA" id="ARBA00006875"/>
    </source>
</evidence>
<protein>
    <submittedName>
        <fullName evidence="11">RIB43A domain with coiled-coils 2</fullName>
    </submittedName>
</protein>
<evidence type="ECO:0000313" key="11">
    <source>
        <dbReference type="Ensembl" id="ENSLOCP00000020475.1"/>
    </source>
</evidence>
<dbReference type="Bgee" id="ENSLOCG00000016576">
    <property type="expression patterns" value="Expressed in bone element and 13 other cell types or tissues"/>
</dbReference>
<dbReference type="HOGENOM" id="CLU_061822_0_1_1"/>
<dbReference type="PANTHER" id="PTHR14517:SF10">
    <property type="entry name" value="RIB43A-LIKE WITH COILED-COILS PROTEIN 2"/>
    <property type="match status" value="1"/>
</dbReference>
<keyword evidence="6" id="KW-0969">Cilium</keyword>
<feature type="coiled-coil region" evidence="10">
    <location>
        <begin position="319"/>
        <end position="353"/>
    </location>
</feature>
<dbReference type="Pfam" id="PF05914">
    <property type="entry name" value="RIB43A"/>
    <property type="match status" value="1"/>
</dbReference>
<evidence type="ECO:0000256" key="9">
    <source>
        <dbReference type="ARBA" id="ARBA00046435"/>
    </source>
</evidence>
<accession>W5NIL6</accession>
<name>W5NIL6_LEPOC</name>
<keyword evidence="5 10" id="KW-0175">Coiled coil</keyword>
<reference evidence="12" key="1">
    <citation type="submission" date="2011-12" db="EMBL/GenBank/DDBJ databases">
        <title>The Draft Genome of Lepisosteus oculatus.</title>
        <authorList>
            <consortium name="The Broad Institute Genome Assembly &amp; Analysis Group"/>
            <consortium name="Computational R&amp;D Group"/>
            <consortium name="and Sequencing Platform"/>
            <person name="Di Palma F."/>
            <person name="Alfoldi J."/>
            <person name="Johnson J."/>
            <person name="Berlin A."/>
            <person name="Gnerre S."/>
            <person name="Jaffe D."/>
            <person name="MacCallum I."/>
            <person name="Young S."/>
            <person name="Walker B.J."/>
            <person name="Lander E.S."/>
            <person name="Lindblad-Toh K."/>
        </authorList>
    </citation>
    <scope>NUCLEOTIDE SEQUENCE [LARGE SCALE GENOMIC DNA]</scope>
</reference>
<dbReference type="eggNOG" id="ENOG502QWST">
    <property type="taxonomic scope" value="Eukaryota"/>
</dbReference>
<organism evidence="11 12">
    <name type="scientific">Lepisosteus oculatus</name>
    <name type="common">Spotted gar</name>
    <dbReference type="NCBI Taxonomy" id="7918"/>
    <lineage>
        <taxon>Eukaryota</taxon>
        <taxon>Metazoa</taxon>
        <taxon>Chordata</taxon>
        <taxon>Craniata</taxon>
        <taxon>Vertebrata</taxon>
        <taxon>Euteleostomi</taxon>
        <taxon>Actinopterygii</taxon>
        <taxon>Neopterygii</taxon>
        <taxon>Holostei</taxon>
        <taxon>Semionotiformes</taxon>
        <taxon>Lepisosteidae</taxon>
        <taxon>Lepisosteus</taxon>
    </lineage>
</organism>
<comment type="subunit">
    <text evidence="9">Microtubule inner protein component of sperm flagellar doublet microtubules.</text>
</comment>
<dbReference type="InterPro" id="IPR008805">
    <property type="entry name" value="RIB43A"/>
</dbReference>
<keyword evidence="3" id="KW-0963">Cytoplasm</keyword>
<dbReference type="AlphaFoldDB" id="W5NIL6"/>
<comment type="subcellular location">
    <subcellularLocation>
        <location evidence="1">Cytoplasm</location>
        <location evidence="1">Cytoskeleton</location>
        <location evidence="1">Flagellum axoneme</location>
    </subcellularLocation>
</comment>
<proteinExistence type="inferred from homology"/>
<evidence type="ECO:0000256" key="8">
    <source>
        <dbReference type="ARBA" id="ARBA00023273"/>
    </source>
</evidence>
<evidence type="ECO:0000256" key="10">
    <source>
        <dbReference type="SAM" id="Coils"/>
    </source>
</evidence>
<comment type="similarity">
    <text evidence="2">Belongs to the RIB43A family.</text>
</comment>
<evidence type="ECO:0000256" key="5">
    <source>
        <dbReference type="ARBA" id="ARBA00023054"/>
    </source>
</evidence>
<dbReference type="Proteomes" id="UP000018468">
    <property type="component" value="Linkage group LG8"/>
</dbReference>
<dbReference type="GeneTree" id="ENSGT00390000010825"/>
<evidence type="ECO:0000256" key="4">
    <source>
        <dbReference type="ARBA" id="ARBA00022846"/>
    </source>
</evidence>
<keyword evidence="4" id="KW-0282">Flagellum</keyword>
<dbReference type="InParanoid" id="W5NIL6"/>
<dbReference type="FunCoup" id="W5NIL6">
    <property type="interactions" value="245"/>
</dbReference>
<dbReference type="STRING" id="7918.ENSLOCP00000020475"/>